<dbReference type="InterPro" id="IPR035386">
    <property type="entry name" value="Arm-DNA-bind_5"/>
</dbReference>
<dbReference type="PROSITE" id="PS51898">
    <property type="entry name" value="TYR_RECOMBINASE"/>
    <property type="match status" value="1"/>
</dbReference>
<protein>
    <submittedName>
        <fullName evidence="5">Site-specific integrase</fullName>
    </submittedName>
</protein>
<sequence length="397" mass="45184">MIKNKSFINDTTMAKAIKTPKQPKEPVRVRYKTLSDGSQSVYLDIYRDGKRQYEFLKLYLIPETNAAAKAQNKATLAAVNTIKSQRIIELTNGVAGLKNTSLRSKMLLLDWMQAYKESQEKKGVRGSGKLISNTMNVLRAFNAKATMRDINRDFCLAFINFLRNIYVSPSGKKLSQFTCVSYFGCFRGALNAAVREEIIAENPVNRLNTDEKIKMPESKREFLTIDEVKILIDTPCRREDVKGAFLFSCYCGLRISDVLVLKWKNVDSSAEQWRINIIMQKTRQPLYLPLSMNARKWMPERNGAGDEDLVFPTLPCEDTCNMQLKPWVKAAGITKHVTYHVSRHTFATMLLTLGADLYTVCKLLGHSDVKTTQIYAKIINKKKEDAISLIDMEFANT</sequence>
<keyword evidence="2" id="KW-0238">DNA-binding</keyword>
<dbReference type="PANTHER" id="PTHR30349">
    <property type="entry name" value="PHAGE INTEGRASE-RELATED"/>
    <property type="match status" value="1"/>
</dbReference>
<dbReference type="SUPFAM" id="SSF56349">
    <property type="entry name" value="DNA breaking-rejoining enzymes"/>
    <property type="match status" value="1"/>
</dbReference>
<dbReference type="Pfam" id="PF13102">
    <property type="entry name" value="Phage_int_SAM_5"/>
    <property type="match status" value="1"/>
</dbReference>
<dbReference type="GO" id="GO:0015074">
    <property type="term" value="P:DNA integration"/>
    <property type="evidence" value="ECO:0007669"/>
    <property type="project" value="InterPro"/>
</dbReference>
<evidence type="ECO:0000256" key="1">
    <source>
        <dbReference type="ARBA" id="ARBA00008857"/>
    </source>
</evidence>
<dbReference type="GO" id="GO:0006310">
    <property type="term" value="P:DNA recombination"/>
    <property type="evidence" value="ECO:0007669"/>
    <property type="project" value="UniProtKB-KW"/>
</dbReference>
<proteinExistence type="inferred from homology"/>
<dbReference type="InterPro" id="IPR013762">
    <property type="entry name" value="Integrase-like_cat_sf"/>
</dbReference>
<accession>A0A7J5QZB2</accession>
<reference evidence="5 6" key="1">
    <citation type="journal article" date="2019" name="Nat. Med.">
        <title>A library of human gut bacterial isolates paired with longitudinal multiomics data enables mechanistic microbiome research.</title>
        <authorList>
            <person name="Poyet M."/>
            <person name="Groussin M."/>
            <person name="Gibbons S.M."/>
            <person name="Avila-Pacheco J."/>
            <person name="Jiang X."/>
            <person name="Kearney S.M."/>
            <person name="Perrotta A.R."/>
            <person name="Berdy B."/>
            <person name="Zhao S."/>
            <person name="Lieberman T.D."/>
            <person name="Swanson P.K."/>
            <person name="Smith M."/>
            <person name="Roesemann S."/>
            <person name="Alexander J.E."/>
            <person name="Rich S.A."/>
            <person name="Livny J."/>
            <person name="Vlamakis H."/>
            <person name="Clish C."/>
            <person name="Bullock K."/>
            <person name="Deik A."/>
            <person name="Scott J."/>
            <person name="Pierce K.A."/>
            <person name="Xavier R.J."/>
            <person name="Alm E.J."/>
        </authorList>
    </citation>
    <scope>NUCLEOTIDE SEQUENCE [LARGE SCALE GENOMIC DNA]</scope>
    <source>
        <strain evidence="5 6">BIOML-A122</strain>
    </source>
</reference>
<dbReference type="GO" id="GO:0003677">
    <property type="term" value="F:DNA binding"/>
    <property type="evidence" value="ECO:0007669"/>
    <property type="project" value="UniProtKB-KW"/>
</dbReference>
<keyword evidence="3" id="KW-0233">DNA recombination</keyword>
<dbReference type="InterPro" id="IPR010998">
    <property type="entry name" value="Integrase_recombinase_N"/>
</dbReference>
<evidence type="ECO:0000259" key="4">
    <source>
        <dbReference type="PROSITE" id="PS51898"/>
    </source>
</evidence>
<dbReference type="PANTHER" id="PTHR30349:SF64">
    <property type="entry name" value="PROPHAGE INTEGRASE INTD-RELATED"/>
    <property type="match status" value="1"/>
</dbReference>
<comment type="caution">
    <text evidence="5">The sequence shown here is derived from an EMBL/GenBank/DDBJ whole genome shotgun (WGS) entry which is preliminary data.</text>
</comment>
<evidence type="ECO:0000256" key="2">
    <source>
        <dbReference type="ARBA" id="ARBA00023125"/>
    </source>
</evidence>
<dbReference type="EMBL" id="WDBI01000086">
    <property type="protein sequence ID" value="KAB6521530.1"/>
    <property type="molecule type" value="Genomic_DNA"/>
</dbReference>
<organism evidence="5 6">
    <name type="scientific">Phocaeicola vulgatus</name>
    <name type="common">Bacteroides vulgatus</name>
    <dbReference type="NCBI Taxonomy" id="821"/>
    <lineage>
        <taxon>Bacteria</taxon>
        <taxon>Pseudomonadati</taxon>
        <taxon>Bacteroidota</taxon>
        <taxon>Bacteroidia</taxon>
        <taxon>Bacteroidales</taxon>
        <taxon>Bacteroidaceae</taxon>
        <taxon>Phocaeicola</taxon>
    </lineage>
</organism>
<dbReference type="InterPro" id="IPR050090">
    <property type="entry name" value="Tyrosine_recombinase_XerCD"/>
</dbReference>
<dbReference type="Pfam" id="PF17293">
    <property type="entry name" value="Arm-DNA-bind_5"/>
    <property type="match status" value="1"/>
</dbReference>
<dbReference type="InterPro" id="IPR011010">
    <property type="entry name" value="DNA_brk_join_enz"/>
</dbReference>
<feature type="domain" description="Tyr recombinase" evidence="4">
    <location>
        <begin position="218"/>
        <end position="388"/>
    </location>
</feature>
<dbReference type="Gene3D" id="1.10.150.130">
    <property type="match status" value="1"/>
</dbReference>
<evidence type="ECO:0000313" key="6">
    <source>
        <dbReference type="Proteomes" id="UP000469427"/>
    </source>
</evidence>
<evidence type="ECO:0000313" key="5">
    <source>
        <dbReference type="EMBL" id="KAB6521530.1"/>
    </source>
</evidence>
<comment type="similarity">
    <text evidence="1">Belongs to the 'phage' integrase family.</text>
</comment>
<dbReference type="InterPro" id="IPR025269">
    <property type="entry name" value="SAM-like_dom"/>
</dbReference>
<dbReference type="Gene3D" id="1.10.443.10">
    <property type="entry name" value="Intergrase catalytic core"/>
    <property type="match status" value="1"/>
</dbReference>
<dbReference type="InterPro" id="IPR002104">
    <property type="entry name" value="Integrase_catalytic"/>
</dbReference>
<dbReference type="Pfam" id="PF00589">
    <property type="entry name" value="Phage_integrase"/>
    <property type="match status" value="1"/>
</dbReference>
<name>A0A7J5QZB2_PHOVU</name>
<dbReference type="Proteomes" id="UP000469427">
    <property type="component" value="Unassembled WGS sequence"/>
</dbReference>
<dbReference type="AlphaFoldDB" id="A0A7J5QZB2"/>
<evidence type="ECO:0000256" key="3">
    <source>
        <dbReference type="ARBA" id="ARBA00023172"/>
    </source>
</evidence>
<dbReference type="CDD" id="cd01185">
    <property type="entry name" value="INTN1_C_like"/>
    <property type="match status" value="1"/>
</dbReference>
<gene>
    <name evidence="5" type="ORF">GAY98_23680</name>
</gene>